<dbReference type="InterPro" id="IPR033133">
    <property type="entry name" value="PUM-HD"/>
</dbReference>
<dbReference type="EMBL" id="NHYD01003402">
    <property type="protein sequence ID" value="PPQ78876.1"/>
    <property type="molecule type" value="Genomic_DNA"/>
</dbReference>
<feature type="compositionally biased region" description="Basic and acidic residues" evidence="3">
    <location>
        <begin position="24"/>
        <end position="35"/>
    </location>
</feature>
<accession>A0A409WK27</accession>
<feature type="compositionally biased region" description="Acidic residues" evidence="3">
    <location>
        <begin position="56"/>
        <end position="79"/>
    </location>
</feature>
<feature type="compositionally biased region" description="Basic residues" evidence="3">
    <location>
        <begin position="1"/>
        <end position="12"/>
    </location>
</feature>
<evidence type="ECO:0000313" key="5">
    <source>
        <dbReference type="EMBL" id="PPQ78876.1"/>
    </source>
</evidence>
<organism evidence="5 6">
    <name type="scientific">Psilocybe cyanescens</name>
    <dbReference type="NCBI Taxonomy" id="93625"/>
    <lineage>
        <taxon>Eukaryota</taxon>
        <taxon>Fungi</taxon>
        <taxon>Dikarya</taxon>
        <taxon>Basidiomycota</taxon>
        <taxon>Agaricomycotina</taxon>
        <taxon>Agaricomycetes</taxon>
        <taxon>Agaricomycetidae</taxon>
        <taxon>Agaricales</taxon>
        <taxon>Agaricineae</taxon>
        <taxon>Strophariaceae</taxon>
        <taxon>Psilocybe</taxon>
    </lineage>
</organism>
<dbReference type="InterPro" id="IPR011989">
    <property type="entry name" value="ARM-like"/>
</dbReference>
<dbReference type="Proteomes" id="UP000283269">
    <property type="component" value="Unassembled WGS sequence"/>
</dbReference>
<dbReference type="InterPro" id="IPR012959">
    <property type="entry name" value="CPL_dom"/>
</dbReference>
<dbReference type="InterPro" id="IPR001313">
    <property type="entry name" value="Pumilio_RNA-bd_rpt"/>
</dbReference>
<dbReference type="PANTHER" id="PTHR13389:SF0">
    <property type="entry name" value="PUMILIO HOMOLOG 3"/>
    <property type="match status" value="1"/>
</dbReference>
<dbReference type="InterPro" id="IPR040059">
    <property type="entry name" value="PUM3"/>
</dbReference>
<dbReference type="OrthoDB" id="497380at2759"/>
<dbReference type="Gene3D" id="1.25.10.10">
    <property type="entry name" value="Leucine-rich Repeat Variant"/>
    <property type="match status" value="2"/>
</dbReference>
<sequence length="663" mass="74022">MAASHKSGKKRAAPSQNGPKAKKAHLESTKPDKKRSQPITRPIASQDSESGSESGSDAEFDDAEPIEEDDSLEEADDSMQIDTQVDQRPKDPNAARESHKAQKILQDQRRAAKPHSTLLVDAKKVWALARQKNIPTAERAKHIKDLMSVIRGRVTDIVFKHDASRIVQTVVKHGGQKERDEVASELKGKYKDLAQNKYSKFLVTKLIKLCPSHRASILYEFQPYILRMLLHRESSSVLADSFELYANAYERTILLREFYGKEAGLFSLTSGSEEDKERAKKGLNGVLEGADNERRRRILGSVKDNLVTIFNNSDKGAVTHAIVHRALWEYLTAISTVPEEAEQEKMRKEIFETCQDLLAEMVHTKDGSRVVRQFLAQGGAKDRKQIMKTLKPHIERMCLDDEAQLVLFTALDVTDDTKLLAKSLVSSITVVAQKLYSSPQGRRSLLYLLLPRSRRHFTPAQIASLAETDDIRSRTSKKSSTSREDEVRRAASEDLIRWVEQSGESLIREPAGCLIVTDIMLYGEGDKSEATTTLLRALSSPTVEDPHPIDLPPTSRVYKALLQGGHYNHTTGTIERVPTASWDSSVFANQFLKVVGREPTVSMCLGSGNGAFVVAELCEALVRAEAVDGRRTLKVWFTEELMKEIEGSEAKGKKVLLEKLALL</sequence>
<dbReference type="AlphaFoldDB" id="A0A409WK27"/>
<evidence type="ECO:0000259" key="4">
    <source>
        <dbReference type="PROSITE" id="PS50303"/>
    </source>
</evidence>
<dbReference type="InParanoid" id="A0A409WK27"/>
<dbReference type="SMART" id="SM00025">
    <property type="entry name" value="Pumilio"/>
    <property type="match status" value="5"/>
</dbReference>
<evidence type="ECO:0000256" key="1">
    <source>
        <dbReference type="ARBA" id="ARBA00022737"/>
    </source>
</evidence>
<keyword evidence="6" id="KW-1185">Reference proteome</keyword>
<dbReference type="GO" id="GO:0003729">
    <property type="term" value="F:mRNA binding"/>
    <property type="evidence" value="ECO:0007669"/>
    <property type="project" value="TreeGrafter"/>
</dbReference>
<dbReference type="GO" id="GO:0005730">
    <property type="term" value="C:nucleolus"/>
    <property type="evidence" value="ECO:0007669"/>
    <property type="project" value="TreeGrafter"/>
</dbReference>
<keyword evidence="2" id="KW-0694">RNA-binding</keyword>
<evidence type="ECO:0000313" key="6">
    <source>
        <dbReference type="Proteomes" id="UP000283269"/>
    </source>
</evidence>
<keyword evidence="1" id="KW-0677">Repeat</keyword>
<gene>
    <name evidence="5" type="ORF">CVT25_002418</name>
</gene>
<reference evidence="5 6" key="1">
    <citation type="journal article" date="2018" name="Evol. Lett.">
        <title>Horizontal gene cluster transfer increased hallucinogenic mushroom diversity.</title>
        <authorList>
            <person name="Reynolds H.T."/>
            <person name="Vijayakumar V."/>
            <person name="Gluck-Thaler E."/>
            <person name="Korotkin H.B."/>
            <person name="Matheny P.B."/>
            <person name="Slot J.C."/>
        </authorList>
    </citation>
    <scope>NUCLEOTIDE SEQUENCE [LARGE SCALE GENOMIC DNA]</scope>
    <source>
        <strain evidence="5 6">2631</strain>
    </source>
</reference>
<feature type="compositionally biased region" description="Basic and acidic residues" evidence="3">
    <location>
        <begin position="85"/>
        <end position="110"/>
    </location>
</feature>
<comment type="caution">
    <text evidence="5">The sequence shown here is derived from an EMBL/GenBank/DDBJ whole genome shotgun (WGS) entry which is preliminary data.</text>
</comment>
<evidence type="ECO:0000256" key="2">
    <source>
        <dbReference type="ARBA" id="ARBA00022884"/>
    </source>
</evidence>
<feature type="region of interest" description="Disordered" evidence="3">
    <location>
        <begin position="1"/>
        <end position="114"/>
    </location>
</feature>
<feature type="domain" description="PUM-HD" evidence="4">
    <location>
        <begin position="123"/>
        <end position="452"/>
    </location>
</feature>
<dbReference type="GO" id="GO:0006417">
    <property type="term" value="P:regulation of translation"/>
    <property type="evidence" value="ECO:0007669"/>
    <property type="project" value="TreeGrafter"/>
</dbReference>
<dbReference type="PANTHER" id="PTHR13389">
    <property type="entry name" value="PUMILIO HOMOLOG 3"/>
    <property type="match status" value="1"/>
</dbReference>
<dbReference type="STRING" id="93625.A0A409WK27"/>
<proteinExistence type="predicted"/>
<dbReference type="PROSITE" id="PS50303">
    <property type="entry name" value="PUM_HD"/>
    <property type="match status" value="1"/>
</dbReference>
<dbReference type="Pfam" id="PF08144">
    <property type="entry name" value="CPL"/>
    <property type="match status" value="1"/>
</dbReference>
<protein>
    <recommendedName>
        <fullName evidence="4">PUM-HD domain-containing protein</fullName>
    </recommendedName>
</protein>
<dbReference type="FunCoup" id="A0A409WK27">
    <property type="interactions" value="524"/>
</dbReference>
<feature type="compositionally biased region" description="Low complexity" evidence="3">
    <location>
        <begin position="44"/>
        <end position="55"/>
    </location>
</feature>
<evidence type="ECO:0000256" key="3">
    <source>
        <dbReference type="SAM" id="MobiDB-lite"/>
    </source>
</evidence>
<dbReference type="InterPro" id="IPR016024">
    <property type="entry name" value="ARM-type_fold"/>
</dbReference>
<name>A0A409WK27_PSICY</name>
<dbReference type="SUPFAM" id="SSF48371">
    <property type="entry name" value="ARM repeat"/>
    <property type="match status" value="1"/>
</dbReference>